<proteinExistence type="predicted"/>
<reference evidence="7 8" key="1">
    <citation type="submission" date="2021-07" db="EMBL/GenBank/DDBJ databases">
        <title>Mesonia aestuariivivens sp. nov., isolated from a tidal flat.</title>
        <authorList>
            <person name="Kim Y.-O."/>
            <person name="Yoon J.-H."/>
        </authorList>
    </citation>
    <scope>NUCLEOTIDE SEQUENCE [LARGE SCALE GENOMIC DNA]</scope>
    <source>
        <strain evidence="7 8">JHPTF-M18</strain>
    </source>
</reference>
<dbReference type="InterPro" id="IPR033985">
    <property type="entry name" value="SusD-like_N"/>
</dbReference>
<feature type="domain" description="SusD-like N-terminal" evidence="6">
    <location>
        <begin position="71"/>
        <end position="219"/>
    </location>
</feature>
<dbReference type="PROSITE" id="PS51257">
    <property type="entry name" value="PROKAR_LIPOPROTEIN"/>
    <property type="match status" value="1"/>
</dbReference>
<dbReference type="RefSeq" id="WP_219040910.1">
    <property type="nucleotide sequence ID" value="NZ_JAHWDF010000015.1"/>
</dbReference>
<evidence type="ECO:0000313" key="7">
    <source>
        <dbReference type="EMBL" id="MBW2962627.1"/>
    </source>
</evidence>
<evidence type="ECO:0000256" key="1">
    <source>
        <dbReference type="ARBA" id="ARBA00004442"/>
    </source>
</evidence>
<evidence type="ECO:0000256" key="2">
    <source>
        <dbReference type="ARBA" id="ARBA00022729"/>
    </source>
</evidence>
<keyword evidence="8" id="KW-1185">Reference proteome</keyword>
<dbReference type="InterPro" id="IPR012944">
    <property type="entry name" value="SusD_RagB_dom"/>
</dbReference>
<sequence>MKKIIYFSFLMVLMACESDLDQVPLSYGTTESFYANQNDFEQARNATYSSGLYSYPTRLMNLSETRSDNIYTVPDVNYAWSEIHNFYTSITANGFIEEAYATNYNTIYKVNQLLEKLDENGQVIIDTDIRLNIRAEAHFMRAFCYFDLIRWFGPVPLLDRTVSPQEAAKIPRSSVENIYQLVIEDLKFAVENLPESYDDENYGRVSKYAAKGILALVYMTRSSETYGIDGPGLNSGEWNLAYQQLNDIRNSGQFQLEEEYSRIFRTEGTQNTENVFVIPFLESTGNSVGTNFMSEHIGADSYFASLGLSAQGASEGRFVSPDLRSSFAEGDLRAEFGIVDSYVVDEGRWEGSYDRPVYSKYADVTRYGDSRTDWGVDFMVLRYTDILMLMAECTLQGGGGAQADVDFIINKVRERAGLPADAVNVTLEELFQERQKEFFAEGNRWFDLYRTGNAINILNNWKTEVDDENALRGIDPNSLIYPIPLQEILSNPGLYEQNPGYN</sequence>
<organism evidence="7 8">
    <name type="scientific">Mesonia aestuariivivens</name>
    <dbReference type="NCBI Taxonomy" id="2796128"/>
    <lineage>
        <taxon>Bacteria</taxon>
        <taxon>Pseudomonadati</taxon>
        <taxon>Bacteroidota</taxon>
        <taxon>Flavobacteriia</taxon>
        <taxon>Flavobacteriales</taxon>
        <taxon>Flavobacteriaceae</taxon>
        <taxon>Mesonia</taxon>
    </lineage>
</organism>
<feature type="domain" description="RagB/SusD" evidence="5">
    <location>
        <begin position="336"/>
        <end position="501"/>
    </location>
</feature>
<gene>
    <name evidence="7" type="ORF">KW502_12575</name>
</gene>
<dbReference type="EMBL" id="JAHWDF010000015">
    <property type="protein sequence ID" value="MBW2962627.1"/>
    <property type="molecule type" value="Genomic_DNA"/>
</dbReference>
<evidence type="ECO:0000256" key="4">
    <source>
        <dbReference type="ARBA" id="ARBA00023237"/>
    </source>
</evidence>
<evidence type="ECO:0000313" key="8">
    <source>
        <dbReference type="Proteomes" id="UP000719267"/>
    </source>
</evidence>
<evidence type="ECO:0000256" key="3">
    <source>
        <dbReference type="ARBA" id="ARBA00023136"/>
    </source>
</evidence>
<keyword evidence="4" id="KW-0998">Cell outer membrane</keyword>
<dbReference type="Pfam" id="PF14322">
    <property type="entry name" value="SusD-like_3"/>
    <property type="match status" value="1"/>
</dbReference>
<keyword evidence="3" id="KW-0472">Membrane</keyword>
<evidence type="ECO:0000259" key="5">
    <source>
        <dbReference type="Pfam" id="PF07980"/>
    </source>
</evidence>
<name>A0ABS6W526_9FLAO</name>
<dbReference type="Pfam" id="PF07980">
    <property type="entry name" value="SusD_RagB"/>
    <property type="match status" value="1"/>
</dbReference>
<evidence type="ECO:0000259" key="6">
    <source>
        <dbReference type="Pfam" id="PF14322"/>
    </source>
</evidence>
<dbReference type="CDD" id="cd08977">
    <property type="entry name" value="SusD"/>
    <property type="match status" value="1"/>
</dbReference>
<comment type="caution">
    <text evidence="7">The sequence shown here is derived from an EMBL/GenBank/DDBJ whole genome shotgun (WGS) entry which is preliminary data.</text>
</comment>
<keyword evidence="2" id="KW-0732">Signal</keyword>
<comment type="subcellular location">
    <subcellularLocation>
        <location evidence="1">Cell outer membrane</location>
    </subcellularLocation>
</comment>
<accession>A0ABS6W526</accession>
<dbReference type="Proteomes" id="UP000719267">
    <property type="component" value="Unassembled WGS sequence"/>
</dbReference>
<protein>
    <submittedName>
        <fullName evidence="7">RagB/SusD family nutrient uptake outer membrane protein</fullName>
    </submittedName>
</protein>